<gene>
    <name evidence="1" type="ORF">ATE80_28870</name>
</gene>
<name>A0A100Y0R0_9ACTN</name>
<reference evidence="1 2" key="1">
    <citation type="submission" date="2015-11" db="EMBL/GenBank/DDBJ databases">
        <title>Genome-wide analysis reveals the secondary metabolome in Streptomyces kanasensis ZX01.</title>
        <authorList>
            <person name="Zhang G."/>
            <person name="Han L."/>
            <person name="Feng J."/>
            <person name="Zhang X."/>
        </authorList>
    </citation>
    <scope>NUCLEOTIDE SEQUENCE [LARGE SCALE GENOMIC DNA]</scope>
    <source>
        <strain evidence="1 2">ZX01</strain>
    </source>
</reference>
<dbReference type="Proteomes" id="UP000054011">
    <property type="component" value="Unassembled WGS sequence"/>
</dbReference>
<organism evidence="1 2">
    <name type="scientific">Streptomyces kanasensis</name>
    <dbReference type="NCBI Taxonomy" id="936756"/>
    <lineage>
        <taxon>Bacteria</taxon>
        <taxon>Bacillati</taxon>
        <taxon>Actinomycetota</taxon>
        <taxon>Actinomycetes</taxon>
        <taxon>Kitasatosporales</taxon>
        <taxon>Streptomycetaceae</taxon>
        <taxon>Streptomyces</taxon>
    </lineage>
</organism>
<dbReference type="OrthoDB" id="4216011at2"/>
<proteinExistence type="predicted"/>
<comment type="caution">
    <text evidence="1">The sequence shown here is derived from an EMBL/GenBank/DDBJ whole genome shotgun (WGS) entry which is preliminary data.</text>
</comment>
<protein>
    <submittedName>
        <fullName evidence="1">Uncharacterized protein</fullName>
    </submittedName>
</protein>
<dbReference type="RefSeq" id="WP_058945215.1">
    <property type="nucleotide sequence ID" value="NZ_LNSV01000135.1"/>
</dbReference>
<accession>A0A100Y0R0</accession>
<dbReference type="STRING" id="936756.ATE80_28870"/>
<sequence>MTESVWHKEIKDWGVAAEVTIGNRRADCILRCGKRAEVQAYPLARAEVAGREAHTDLWILDGRAAHAGDRLLVWDDSEFGTLFRWDRAWQGFAVAKRPVFLNVELEISTGHGRFLEVTGWAFDGYRALGSGRPHTASAIRSWMRYDIPLTGHSAVPR</sequence>
<dbReference type="EMBL" id="LNSV01000135">
    <property type="protein sequence ID" value="KUH35503.1"/>
    <property type="molecule type" value="Genomic_DNA"/>
</dbReference>
<evidence type="ECO:0000313" key="2">
    <source>
        <dbReference type="Proteomes" id="UP000054011"/>
    </source>
</evidence>
<evidence type="ECO:0000313" key="1">
    <source>
        <dbReference type="EMBL" id="KUH35503.1"/>
    </source>
</evidence>
<keyword evidence="2" id="KW-1185">Reference proteome</keyword>
<dbReference type="AlphaFoldDB" id="A0A100Y0R0"/>